<dbReference type="Proteomes" id="UP000461670">
    <property type="component" value="Unassembled WGS sequence"/>
</dbReference>
<gene>
    <name evidence="2" type="ORF">GAK30_02075</name>
</gene>
<evidence type="ECO:0000256" key="1">
    <source>
        <dbReference type="SAM" id="Phobius"/>
    </source>
</evidence>
<comment type="caution">
    <text evidence="2">The sequence shown here is derived from an EMBL/GenBank/DDBJ whole genome shotgun (WGS) entry which is preliminary data.</text>
</comment>
<protein>
    <submittedName>
        <fullName evidence="2">Uncharacterized protein</fullName>
    </submittedName>
</protein>
<reference evidence="3" key="1">
    <citation type="journal article" date="2020" name="MBio">
        <title>Horizontal gene transfer to a defensive symbiont with a reduced genome amongst a multipartite beetle microbiome.</title>
        <authorList>
            <person name="Waterworth S.C."/>
            <person name="Florez L.V."/>
            <person name="Rees E.R."/>
            <person name="Hertweck C."/>
            <person name="Kaltenpoth M."/>
            <person name="Kwan J.C."/>
        </authorList>
    </citation>
    <scope>NUCLEOTIDE SEQUENCE [LARGE SCALE GENOMIC DNA]</scope>
</reference>
<dbReference type="EMBL" id="WNDQ01000026">
    <property type="protein sequence ID" value="KAF1021051.1"/>
    <property type="molecule type" value="Genomic_DNA"/>
</dbReference>
<dbReference type="AlphaFoldDB" id="A0A7V8FNL6"/>
<evidence type="ECO:0000313" key="3">
    <source>
        <dbReference type="Proteomes" id="UP000461670"/>
    </source>
</evidence>
<keyword evidence="1" id="KW-1133">Transmembrane helix</keyword>
<proteinExistence type="predicted"/>
<sequence length="91" mass="10394">MSPAQRPGIRRSLLLIAISLCATASAIFGFLYYGLYWKYRDLFNENGRYFDETDSVVYQDEAAILIVPAIALLVLALGLGVLWWRRHRSRA</sequence>
<keyword evidence="1" id="KW-0812">Transmembrane</keyword>
<organism evidence="2 3">
    <name type="scientific">Paracidovorax wautersii</name>
    <dbReference type="NCBI Taxonomy" id="1177982"/>
    <lineage>
        <taxon>Bacteria</taxon>
        <taxon>Pseudomonadati</taxon>
        <taxon>Pseudomonadota</taxon>
        <taxon>Betaproteobacteria</taxon>
        <taxon>Burkholderiales</taxon>
        <taxon>Comamonadaceae</taxon>
        <taxon>Paracidovorax</taxon>
    </lineage>
</organism>
<feature type="transmembrane region" description="Helical" evidence="1">
    <location>
        <begin position="62"/>
        <end position="84"/>
    </location>
</feature>
<evidence type="ECO:0000313" key="2">
    <source>
        <dbReference type="EMBL" id="KAF1021051.1"/>
    </source>
</evidence>
<accession>A0A7V8FNL6</accession>
<name>A0A7V8FNL6_9BURK</name>
<feature type="transmembrane region" description="Helical" evidence="1">
    <location>
        <begin position="12"/>
        <end position="35"/>
    </location>
</feature>
<keyword evidence="1" id="KW-0472">Membrane</keyword>